<evidence type="ECO:0000256" key="3">
    <source>
        <dbReference type="ARBA" id="ARBA00023125"/>
    </source>
</evidence>
<dbReference type="GO" id="GO:0003700">
    <property type="term" value="F:DNA-binding transcription factor activity"/>
    <property type="evidence" value="ECO:0007669"/>
    <property type="project" value="InterPro"/>
</dbReference>
<protein>
    <recommendedName>
        <fullName evidence="5">HTH lysR-type domain-containing protein</fullName>
    </recommendedName>
</protein>
<sequence>MDFQLRFLSYFLTIVEEQSFSKAATKLAISQPSLSQRIQTLEAQLGFPLLIRSAHGVALTSEAQRLLEPFRELVGRGHRIARLARDIREGEQRPIQLGVTMYSDYPERANLINAFLDAHPGKHVQIETIYTVELYLALLSARYDLGFSVGPPPDDDFEYLVIRHFRMELLVPLQLPLSQTDEIPYEALAGVSIACIRRQRFPRLFDTALQPLEEAGAILTYPSDQTPMGLVTHGRTHQQIVAMPIPFVSDEALTGAGFVRRPVRGMDPPVALMLVRPKQAPTHVSTLMWEFAQGWISRREKEQRA</sequence>
<dbReference type="Pfam" id="PF00126">
    <property type="entry name" value="HTH_1"/>
    <property type="match status" value="1"/>
</dbReference>
<dbReference type="InterPro" id="IPR005119">
    <property type="entry name" value="LysR_subst-bd"/>
</dbReference>
<keyword evidence="2" id="KW-0805">Transcription regulation</keyword>
<evidence type="ECO:0000259" key="5">
    <source>
        <dbReference type="PROSITE" id="PS50931"/>
    </source>
</evidence>
<evidence type="ECO:0000313" key="6">
    <source>
        <dbReference type="EMBL" id="API59354.1"/>
    </source>
</evidence>
<proteinExistence type="inferred from homology"/>
<dbReference type="EMBL" id="CP018221">
    <property type="protein sequence ID" value="API59354.1"/>
    <property type="molecule type" value="Genomic_DNA"/>
</dbReference>
<organism evidence="6 7">
    <name type="scientific">Tardibacter chloracetimidivorans</name>
    <dbReference type="NCBI Taxonomy" id="1921510"/>
    <lineage>
        <taxon>Bacteria</taxon>
        <taxon>Pseudomonadati</taxon>
        <taxon>Pseudomonadota</taxon>
        <taxon>Alphaproteobacteria</taxon>
        <taxon>Sphingomonadales</taxon>
        <taxon>Sphingomonadaceae</taxon>
        <taxon>Tardibacter</taxon>
    </lineage>
</organism>
<dbReference type="PANTHER" id="PTHR30346">
    <property type="entry name" value="TRANSCRIPTIONAL DUAL REGULATOR HCAR-RELATED"/>
    <property type="match status" value="1"/>
</dbReference>
<name>A0A1L3ZUN1_9SPHN</name>
<keyword evidence="7" id="KW-1185">Reference proteome</keyword>
<dbReference type="GO" id="GO:0003677">
    <property type="term" value="F:DNA binding"/>
    <property type="evidence" value="ECO:0007669"/>
    <property type="project" value="UniProtKB-KW"/>
</dbReference>
<dbReference type="Pfam" id="PF03466">
    <property type="entry name" value="LysR_substrate"/>
    <property type="match status" value="1"/>
</dbReference>
<dbReference type="FunFam" id="1.10.10.10:FF:000001">
    <property type="entry name" value="LysR family transcriptional regulator"/>
    <property type="match status" value="1"/>
</dbReference>
<evidence type="ECO:0000313" key="7">
    <source>
        <dbReference type="Proteomes" id="UP000182063"/>
    </source>
</evidence>
<dbReference type="Gene3D" id="1.10.10.10">
    <property type="entry name" value="Winged helix-like DNA-binding domain superfamily/Winged helix DNA-binding domain"/>
    <property type="match status" value="1"/>
</dbReference>
<evidence type="ECO:0000256" key="1">
    <source>
        <dbReference type="ARBA" id="ARBA00009437"/>
    </source>
</evidence>
<accession>A0A1L3ZUN1</accession>
<dbReference type="InterPro" id="IPR000847">
    <property type="entry name" value="LysR_HTH_N"/>
</dbReference>
<dbReference type="RefSeq" id="WP_072596898.1">
    <property type="nucleotide sequence ID" value="NZ_CP018221.1"/>
</dbReference>
<gene>
    <name evidence="6" type="ORF">BSL82_08545</name>
</gene>
<dbReference type="STRING" id="1921510.BSL82_08545"/>
<keyword evidence="3" id="KW-0238">DNA-binding</keyword>
<dbReference type="InterPro" id="IPR036390">
    <property type="entry name" value="WH_DNA-bd_sf"/>
</dbReference>
<dbReference type="PANTHER" id="PTHR30346:SF28">
    <property type="entry name" value="HTH-TYPE TRANSCRIPTIONAL REGULATOR CYNR"/>
    <property type="match status" value="1"/>
</dbReference>
<dbReference type="AlphaFoldDB" id="A0A1L3ZUN1"/>
<dbReference type="Proteomes" id="UP000182063">
    <property type="component" value="Chromosome"/>
</dbReference>
<dbReference type="SUPFAM" id="SSF53850">
    <property type="entry name" value="Periplasmic binding protein-like II"/>
    <property type="match status" value="1"/>
</dbReference>
<comment type="similarity">
    <text evidence="1">Belongs to the LysR transcriptional regulatory family.</text>
</comment>
<dbReference type="PRINTS" id="PR00039">
    <property type="entry name" value="HTHLYSR"/>
</dbReference>
<dbReference type="PROSITE" id="PS50931">
    <property type="entry name" value="HTH_LYSR"/>
    <property type="match status" value="1"/>
</dbReference>
<evidence type="ECO:0000256" key="2">
    <source>
        <dbReference type="ARBA" id="ARBA00023015"/>
    </source>
</evidence>
<evidence type="ECO:0000256" key="4">
    <source>
        <dbReference type="ARBA" id="ARBA00023163"/>
    </source>
</evidence>
<dbReference type="InterPro" id="IPR036388">
    <property type="entry name" value="WH-like_DNA-bd_sf"/>
</dbReference>
<reference evidence="7" key="1">
    <citation type="submission" date="2016-11" db="EMBL/GenBank/DDBJ databases">
        <title>Complete Genome Sequence of alachlor-degrading Sphingomonas sp. strain JJ-A5.</title>
        <authorList>
            <person name="Lee H."/>
            <person name="Ka J.-O."/>
        </authorList>
    </citation>
    <scope>NUCLEOTIDE SEQUENCE [LARGE SCALE GENOMIC DNA]</scope>
    <source>
        <strain evidence="7">JJ-A5</strain>
    </source>
</reference>
<dbReference type="SUPFAM" id="SSF46785">
    <property type="entry name" value="Winged helix' DNA-binding domain"/>
    <property type="match status" value="1"/>
</dbReference>
<dbReference type="GO" id="GO:0032993">
    <property type="term" value="C:protein-DNA complex"/>
    <property type="evidence" value="ECO:0007669"/>
    <property type="project" value="TreeGrafter"/>
</dbReference>
<dbReference type="KEGG" id="sphj:BSL82_08545"/>
<dbReference type="OrthoDB" id="9815174at2"/>
<dbReference type="Gene3D" id="3.40.190.10">
    <property type="entry name" value="Periplasmic binding protein-like II"/>
    <property type="match status" value="2"/>
</dbReference>
<feature type="domain" description="HTH lysR-type" evidence="5">
    <location>
        <begin position="1"/>
        <end position="60"/>
    </location>
</feature>
<keyword evidence="4" id="KW-0804">Transcription</keyword>